<accession>A0A8H7N1V3</accession>
<organism evidence="1 2">
    <name type="scientific">Bionectria ochroleuca</name>
    <name type="common">Gliocladium roseum</name>
    <dbReference type="NCBI Taxonomy" id="29856"/>
    <lineage>
        <taxon>Eukaryota</taxon>
        <taxon>Fungi</taxon>
        <taxon>Dikarya</taxon>
        <taxon>Ascomycota</taxon>
        <taxon>Pezizomycotina</taxon>
        <taxon>Sordariomycetes</taxon>
        <taxon>Hypocreomycetidae</taxon>
        <taxon>Hypocreales</taxon>
        <taxon>Bionectriaceae</taxon>
        <taxon>Clonostachys</taxon>
    </lineage>
</organism>
<dbReference type="Proteomes" id="UP000616885">
    <property type="component" value="Unassembled WGS sequence"/>
</dbReference>
<evidence type="ECO:0008006" key="3">
    <source>
        <dbReference type="Google" id="ProtNLM"/>
    </source>
</evidence>
<dbReference type="Gene3D" id="2.120.10.30">
    <property type="entry name" value="TolB, C-terminal domain"/>
    <property type="match status" value="1"/>
</dbReference>
<evidence type="ECO:0000313" key="1">
    <source>
        <dbReference type="EMBL" id="KAF9745153.1"/>
    </source>
</evidence>
<dbReference type="PANTHER" id="PTHR42060:SF1">
    <property type="entry name" value="NHL REPEAT-CONTAINING PROTEIN"/>
    <property type="match status" value="1"/>
</dbReference>
<dbReference type="SUPFAM" id="SSF63829">
    <property type="entry name" value="Calcium-dependent phosphotriesterase"/>
    <property type="match status" value="1"/>
</dbReference>
<dbReference type="AlphaFoldDB" id="A0A8H7N1V3"/>
<sequence length="386" mass="42255">MAISSDKIPANGTGISTAGVNGHFNNVGTNSSSEPTVKSGLQEIILIDELPRETWPMGAAIRPNGDILLPRLNGPELYNTQHPKTHSNPCPSSEPKLVHSFPDATSVFNICRLKGTRREEYAVLTAIVDLETPEVYNTAVWRVVPSAGDAIEEIKPEVTKIADIPEAQLCIGMTSASDRTLLVADSGAGCIYRVNVETGTLSIFHGSESMRPATRRDALGISRIRVLGNYLFYTNTSRGTFCRLPVRWTEEGQDLEPAGACEIIARGLANADGMAITRDGATAYIDSYINGTLWKVDIDFETGSGVVHILRERIPDPTGLELVYAEQDQEPTLFLVCCGCLGQEWRDKVGSKWLNMLHVDRSIKVTVEIFITYEPNPDYIRAGCEN</sequence>
<dbReference type="InterPro" id="IPR011042">
    <property type="entry name" value="6-blade_b-propeller_TolB-like"/>
</dbReference>
<evidence type="ECO:0000313" key="2">
    <source>
        <dbReference type="Proteomes" id="UP000616885"/>
    </source>
</evidence>
<gene>
    <name evidence="1" type="ORF">IM811_004775</name>
</gene>
<dbReference type="InterPro" id="IPR052998">
    <property type="entry name" value="Hetero-Diels-Alderase-like"/>
</dbReference>
<comment type="caution">
    <text evidence="1">The sequence shown here is derived from an EMBL/GenBank/DDBJ whole genome shotgun (WGS) entry which is preliminary data.</text>
</comment>
<proteinExistence type="predicted"/>
<dbReference type="PANTHER" id="PTHR42060">
    <property type="entry name" value="NHL REPEAT-CONTAINING PROTEIN-RELATED"/>
    <property type="match status" value="1"/>
</dbReference>
<dbReference type="EMBL" id="JADCTT010000013">
    <property type="protein sequence ID" value="KAF9745153.1"/>
    <property type="molecule type" value="Genomic_DNA"/>
</dbReference>
<name>A0A8H7N1V3_BIOOC</name>
<reference evidence="1" key="1">
    <citation type="submission" date="2020-10" db="EMBL/GenBank/DDBJ databases">
        <title>High-Quality Genome Resource of Clonostachys rosea strain S41 by Oxford Nanopore Long-Read Sequencing.</title>
        <authorList>
            <person name="Wang H."/>
        </authorList>
    </citation>
    <scope>NUCLEOTIDE SEQUENCE</scope>
    <source>
        <strain evidence="1">S41</strain>
    </source>
</reference>
<protein>
    <recommendedName>
        <fullName evidence="3">SMP-30/Gluconolactonase/LRE-like region domain-containing protein</fullName>
    </recommendedName>
</protein>